<feature type="region of interest" description="Disordered" evidence="1">
    <location>
        <begin position="102"/>
        <end position="133"/>
    </location>
</feature>
<evidence type="ECO:0000256" key="1">
    <source>
        <dbReference type="SAM" id="MobiDB-lite"/>
    </source>
</evidence>
<keyword evidence="2" id="KW-0472">Membrane</keyword>
<name>A0A2H3D2I0_ARMGA</name>
<feature type="transmembrane region" description="Helical" evidence="2">
    <location>
        <begin position="12"/>
        <end position="30"/>
    </location>
</feature>
<dbReference type="AlphaFoldDB" id="A0A2H3D2I0"/>
<keyword evidence="4" id="KW-1185">Reference proteome</keyword>
<proteinExistence type="predicted"/>
<protein>
    <submittedName>
        <fullName evidence="3">Uncharacterized protein</fullName>
    </submittedName>
</protein>
<evidence type="ECO:0000313" key="3">
    <source>
        <dbReference type="EMBL" id="PBK82533.1"/>
    </source>
</evidence>
<sequence>MYVFTWIAHKFYLHVTTLTPVFSTLISFLFRGGQKRVALTRHVGSARLCDGLVGTDVERRRRKRQGVSAPDVCPVRIRCKIRYHRQYRVCRQLWVYLSDRENSVDSEARVSFSTDDTERGDGPSPSAVATTGR</sequence>
<reference evidence="4" key="1">
    <citation type="journal article" date="2017" name="Nat. Ecol. Evol.">
        <title>Genome expansion and lineage-specific genetic innovations in the forest pathogenic fungi Armillaria.</title>
        <authorList>
            <person name="Sipos G."/>
            <person name="Prasanna A.N."/>
            <person name="Walter M.C."/>
            <person name="O'Connor E."/>
            <person name="Balint B."/>
            <person name="Krizsan K."/>
            <person name="Kiss B."/>
            <person name="Hess J."/>
            <person name="Varga T."/>
            <person name="Slot J."/>
            <person name="Riley R."/>
            <person name="Boka B."/>
            <person name="Rigling D."/>
            <person name="Barry K."/>
            <person name="Lee J."/>
            <person name="Mihaltcheva S."/>
            <person name="LaButti K."/>
            <person name="Lipzen A."/>
            <person name="Waldron R."/>
            <person name="Moloney N.M."/>
            <person name="Sperisen C."/>
            <person name="Kredics L."/>
            <person name="Vagvoelgyi C."/>
            <person name="Patrignani A."/>
            <person name="Fitzpatrick D."/>
            <person name="Nagy I."/>
            <person name="Doyle S."/>
            <person name="Anderson J.B."/>
            <person name="Grigoriev I.V."/>
            <person name="Gueldener U."/>
            <person name="Muensterkoetter M."/>
            <person name="Nagy L.G."/>
        </authorList>
    </citation>
    <scope>NUCLEOTIDE SEQUENCE [LARGE SCALE GENOMIC DNA]</scope>
    <source>
        <strain evidence="4">Ar21-2</strain>
    </source>
</reference>
<dbReference type="Proteomes" id="UP000217790">
    <property type="component" value="Unassembled WGS sequence"/>
</dbReference>
<evidence type="ECO:0000313" key="4">
    <source>
        <dbReference type="Proteomes" id="UP000217790"/>
    </source>
</evidence>
<accession>A0A2H3D2I0</accession>
<organism evidence="3 4">
    <name type="scientific">Armillaria gallica</name>
    <name type="common">Bulbous honey fungus</name>
    <name type="synonym">Armillaria bulbosa</name>
    <dbReference type="NCBI Taxonomy" id="47427"/>
    <lineage>
        <taxon>Eukaryota</taxon>
        <taxon>Fungi</taxon>
        <taxon>Dikarya</taxon>
        <taxon>Basidiomycota</taxon>
        <taxon>Agaricomycotina</taxon>
        <taxon>Agaricomycetes</taxon>
        <taxon>Agaricomycetidae</taxon>
        <taxon>Agaricales</taxon>
        <taxon>Marasmiineae</taxon>
        <taxon>Physalacriaceae</taxon>
        <taxon>Armillaria</taxon>
    </lineage>
</organism>
<keyword evidence="2" id="KW-1133">Transmembrane helix</keyword>
<evidence type="ECO:0000256" key="2">
    <source>
        <dbReference type="SAM" id="Phobius"/>
    </source>
</evidence>
<dbReference type="InParanoid" id="A0A2H3D2I0"/>
<keyword evidence="2" id="KW-0812">Transmembrane</keyword>
<gene>
    <name evidence="3" type="ORF">ARMGADRAFT_732264</name>
</gene>
<dbReference type="EMBL" id="KZ293716">
    <property type="protein sequence ID" value="PBK82533.1"/>
    <property type="molecule type" value="Genomic_DNA"/>
</dbReference>